<name>A0A1J4MQ64_9CRYT</name>
<dbReference type="Proteomes" id="UP000186804">
    <property type="component" value="Unassembled WGS sequence"/>
</dbReference>
<keyword evidence="2" id="KW-1185">Reference proteome</keyword>
<evidence type="ECO:0000313" key="1">
    <source>
        <dbReference type="EMBL" id="OII76385.1"/>
    </source>
</evidence>
<proteinExistence type="predicted"/>
<dbReference type="OrthoDB" id="336278at2759"/>
<evidence type="ECO:0000313" key="2">
    <source>
        <dbReference type="Proteomes" id="UP000186804"/>
    </source>
</evidence>
<dbReference type="GeneID" id="92366892"/>
<dbReference type="EMBL" id="LRBS01000067">
    <property type="protein sequence ID" value="OII76385.1"/>
    <property type="molecule type" value="Genomic_DNA"/>
</dbReference>
<protein>
    <submittedName>
        <fullName evidence="1">Uncharacterized protein</fullName>
    </submittedName>
</protein>
<gene>
    <name evidence="1" type="ORF">cand_027080</name>
</gene>
<dbReference type="VEuPathDB" id="CryptoDB:cand_027080"/>
<organism evidence="1 2">
    <name type="scientific">Cryptosporidium andersoni</name>
    <dbReference type="NCBI Taxonomy" id="117008"/>
    <lineage>
        <taxon>Eukaryota</taxon>
        <taxon>Sar</taxon>
        <taxon>Alveolata</taxon>
        <taxon>Apicomplexa</taxon>
        <taxon>Conoidasida</taxon>
        <taxon>Coccidia</taxon>
        <taxon>Eucoccidiorida</taxon>
        <taxon>Eimeriorina</taxon>
        <taxon>Cryptosporidiidae</taxon>
        <taxon>Cryptosporidium</taxon>
    </lineage>
</organism>
<accession>A0A1J4MQ64</accession>
<comment type="caution">
    <text evidence="1">The sequence shown here is derived from an EMBL/GenBank/DDBJ whole genome shotgun (WGS) entry which is preliminary data.</text>
</comment>
<reference evidence="1 2" key="1">
    <citation type="submission" date="2016-10" db="EMBL/GenBank/DDBJ databases">
        <title>Reductive evolution of mitochondrial metabolism and differential evolution of invasion-related proteins in Cryptosporidium.</title>
        <authorList>
            <person name="Liu S."/>
            <person name="Roellig D.M."/>
            <person name="Guo Y."/>
            <person name="Li N."/>
            <person name="Frace M.A."/>
            <person name="Tang K."/>
            <person name="Zhang L."/>
            <person name="Feng Y."/>
            <person name="Xiao L."/>
        </authorList>
    </citation>
    <scope>NUCLEOTIDE SEQUENCE [LARGE SCALE GENOMIC DNA]</scope>
    <source>
        <strain evidence="1">30847</strain>
    </source>
</reference>
<sequence length="222" mass="25217">MDHIKNLINLCLKEILQLENLTWDIMEGINIDNVRFNSSGINAKFDEHNIPIKLESGGITSMTITYSPIEGICKFIVKEMVMEIKPKVLSTVGKKIQQGLASIILDEDPVEYIDSSSYIRDIPLSLLSGTRRYDYQIVSPNIIPEPPKIVKPAIKIKIHSKSQSPPSFYPPLYTSSFYIPEQFKHSYKYSNNSYSTILPNNYKAYVDVSNIPLKRGWGTSII</sequence>
<dbReference type="RefSeq" id="XP_067068231.1">
    <property type="nucleotide sequence ID" value="XM_067212936.1"/>
</dbReference>
<dbReference type="AlphaFoldDB" id="A0A1J4MQ64"/>